<accession>A0AC35GRY0</accession>
<organism evidence="1 2">
    <name type="scientific">Panagrolaimus sp. PS1159</name>
    <dbReference type="NCBI Taxonomy" id="55785"/>
    <lineage>
        <taxon>Eukaryota</taxon>
        <taxon>Metazoa</taxon>
        <taxon>Ecdysozoa</taxon>
        <taxon>Nematoda</taxon>
        <taxon>Chromadorea</taxon>
        <taxon>Rhabditida</taxon>
        <taxon>Tylenchina</taxon>
        <taxon>Panagrolaimomorpha</taxon>
        <taxon>Panagrolaimoidea</taxon>
        <taxon>Panagrolaimidae</taxon>
        <taxon>Panagrolaimus</taxon>
    </lineage>
</organism>
<dbReference type="Proteomes" id="UP000887580">
    <property type="component" value="Unplaced"/>
</dbReference>
<sequence length="142" mass="15943">MFIRDWSISLLQNSTVNFVLTNSEIQHCSSSRVLGFFCETSSFNVLHTYSIPLKSGDWGGKKDVRIPSASMKFLTSRMNGYTAFPIMLQYCSLLTRAVPAITKNGVGPRREIPPKMVNPLRCETLGRFGLGVSTLCHSFFPW</sequence>
<reference evidence="2" key="1">
    <citation type="submission" date="2022-11" db="UniProtKB">
        <authorList>
            <consortium name="WormBaseParasite"/>
        </authorList>
    </citation>
    <scope>IDENTIFICATION</scope>
</reference>
<name>A0AC35GRY0_9BILA</name>
<evidence type="ECO:0000313" key="1">
    <source>
        <dbReference type="Proteomes" id="UP000887580"/>
    </source>
</evidence>
<protein>
    <submittedName>
        <fullName evidence="2">Uncharacterized protein</fullName>
    </submittedName>
</protein>
<dbReference type="WBParaSite" id="PS1159_v2.g7666.t1">
    <property type="protein sequence ID" value="PS1159_v2.g7666.t1"/>
    <property type="gene ID" value="PS1159_v2.g7666"/>
</dbReference>
<evidence type="ECO:0000313" key="2">
    <source>
        <dbReference type="WBParaSite" id="PS1159_v2.g7666.t1"/>
    </source>
</evidence>
<proteinExistence type="predicted"/>